<dbReference type="EMBL" id="JACHEG010000018">
    <property type="protein sequence ID" value="MBB6166333.1"/>
    <property type="molecule type" value="Genomic_DNA"/>
</dbReference>
<dbReference type="NCBIfam" id="TIGR03696">
    <property type="entry name" value="Rhs_assc_core"/>
    <property type="match status" value="1"/>
</dbReference>
<sequence>ADGSRTLTWTPANQLGSVTQSGSDVSFSYGPDGSRVKKAWAFGTTLYAGADVEIDATTAGSESYTLYPHPDIKITATASAQTAKFFLHRDHLSSVRTVTDEAGAETEKTAYVSYGEPTNQAMVTKKGYIGERFDAETGLMYLNARYYDPAFGRFIPQDDQAGGPEPEANGASSASRAEPQAKPDAVR</sequence>
<gene>
    <name evidence="4" type="ORF">HNQ72_006184</name>
</gene>
<feature type="region of interest" description="Disordered" evidence="2">
    <location>
        <begin position="155"/>
        <end position="187"/>
    </location>
</feature>
<evidence type="ECO:0000313" key="4">
    <source>
        <dbReference type="EMBL" id="MBB6166333.1"/>
    </source>
</evidence>
<name>A0A7X0D3M1_9HYPH</name>
<accession>A0A7X0D3M1</accession>
<organism evidence="4 5">
    <name type="scientific">Rhizobium wenxiniae</name>
    <dbReference type="NCBI Taxonomy" id="1737357"/>
    <lineage>
        <taxon>Bacteria</taxon>
        <taxon>Pseudomonadati</taxon>
        <taxon>Pseudomonadota</taxon>
        <taxon>Alphaproteobacteria</taxon>
        <taxon>Hyphomicrobiales</taxon>
        <taxon>Rhizobiaceae</taxon>
        <taxon>Rhizobium/Agrobacterium group</taxon>
        <taxon>Rhizobium</taxon>
    </lineage>
</organism>
<feature type="non-terminal residue" evidence="4">
    <location>
        <position position="1"/>
    </location>
</feature>
<dbReference type="Pfam" id="PF25023">
    <property type="entry name" value="TEN_YD-shell"/>
    <property type="match status" value="1"/>
</dbReference>
<evidence type="ECO:0000256" key="2">
    <source>
        <dbReference type="SAM" id="MobiDB-lite"/>
    </source>
</evidence>
<keyword evidence="5" id="KW-1185">Reference proteome</keyword>
<reference evidence="4 5" key="1">
    <citation type="submission" date="2020-08" db="EMBL/GenBank/DDBJ databases">
        <title>Genomic Encyclopedia of Type Strains, Phase IV (KMG-IV): sequencing the most valuable type-strain genomes for metagenomic binning, comparative biology and taxonomic classification.</title>
        <authorList>
            <person name="Goeker M."/>
        </authorList>
    </citation>
    <scope>NUCLEOTIDE SEQUENCE [LARGE SCALE GENOMIC DNA]</scope>
    <source>
        <strain evidence="4 5">DSM 100734</strain>
    </source>
</reference>
<dbReference type="InterPro" id="IPR050708">
    <property type="entry name" value="T6SS_VgrG/RHS"/>
</dbReference>
<dbReference type="InterPro" id="IPR056823">
    <property type="entry name" value="TEN-like_YD-shell"/>
</dbReference>
<keyword evidence="1" id="KW-0677">Repeat</keyword>
<comment type="caution">
    <text evidence="4">The sequence shown here is derived from an EMBL/GenBank/DDBJ whole genome shotgun (WGS) entry which is preliminary data.</text>
</comment>
<dbReference type="InterPro" id="IPR022385">
    <property type="entry name" value="Rhs_assc_core"/>
</dbReference>
<dbReference type="PANTHER" id="PTHR32305">
    <property type="match status" value="1"/>
</dbReference>
<dbReference type="Gene3D" id="2.180.10.10">
    <property type="entry name" value="RHS repeat-associated core"/>
    <property type="match status" value="1"/>
</dbReference>
<dbReference type="PANTHER" id="PTHR32305:SF15">
    <property type="entry name" value="PROTEIN RHSA-RELATED"/>
    <property type="match status" value="1"/>
</dbReference>
<protein>
    <submittedName>
        <fullName evidence="4">RHS repeat-associated protein</fullName>
    </submittedName>
</protein>
<dbReference type="Proteomes" id="UP000547879">
    <property type="component" value="Unassembled WGS sequence"/>
</dbReference>
<dbReference type="RefSeq" id="WP_183998299.1">
    <property type="nucleotide sequence ID" value="NZ_JACHEG010000018.1"/>
</dbReference>
<proteinExistence type="predicted"/>
<evidence type="ECO:0000259" key="3">
    <source>
        <dbReference type="Pfam" id="PF25023"/>
    </source>
</evidence>
<feature type="domain" description="Teneurin-like YD-shell" evidence="3">
    <location>
        <begin position="82"/>
        <end position="158"/>
    </location>
</feature>
<evidence type="ECO:0000313" key="5">
    <source>
        <dbReference type="Proteomes" id="UP000547879"/>
    </source>
</evidence>
<dbReference type="AlphaFoldDB" id="A0A7X0D3M1"/>
<evidence type="ECO:0000256" key="1">
    <source>
        <dbReference type="ARBA" id="ARBA00022737"/>
    </source>
</evidence>